<feature type="region of interest" description="Disordered" evidence="1">
    <location>
        <begin position="161"/>
        <end position="364"/>
    </location>
</feature>
<dbReference type="InterPro" id="IPR046341">
    <property type="entry name" value="SET_dom_sf"/>
</dbReference>
<feature type="compositionally biased region" description="Polar residues" evidence="1">
    <location>
        <begin position="305"/>
        <end position="322"/>
    </location>
</feature>
<organism evidence="3 4">
    <name type="scientific">Lophium mytilinum</name>
    <dbReference type="NCBI Taxonomy" id="390894"/>
    <lineage>
        <taxon>Eukaryota</taxon>
        <taxon>Fungi</taxon>
        <taxon>Dikarya</taxon>
        <taxon>Ascomycota</taxon>
        <taxon>Pezizomycotina</taxon>
        <taxon>Dothideomycetes</taxon>
        <taxon>Pleosporomycetidae</taxon>
        <taxon>Mytilinidiales</taxon>
        <taxon>Mytilinidiaceae</taxon>
        <taxon>Lophium</taxon>
    </lineage>
</organism>
<evidence type="ECO:0000313" key="3">
    <source>
        <dbReference type="EMBL" id="KAF2488361.1"/>
    </source>
</evidence>
<gene>
    <name evidence="3" type="ORF">BU16DRAFT_568520</name>
</gene>
<keyword evidence="4" id="KW-1185">Reference proteome</keyword>
<dbReference type="SMART" id="SM00317">
    <property type="entry name" value="SET"/>
    <property type="match status" value="1"/>
</dbReference>
<dbReference type="InterPro" id="IPR053105">
    <property type="entry name" value="Class_V-like_SAM-MTase"/>
</dbReference>
<dbReference type="SUPFAM" id="SSF82199">
    <property type="entry name" value="SET domain"/>
    <property type="match status" value="1"/>
</dbReference>
<evidence type="ECO:0000313" key="4">
    <source>
        <dbReference type="Proteomes" id="UP000799750"/>
    </source>
</evidence>
<feature type="compositionally biased region" description="Acidic residues" evidence="1">
    <location>
        <begin position="218"/>
        <end position="230"/>
    </location>
</feature>
<dbReference type="EMBL" id="MU004204">
    <property type="protein sequence ID" value="KAF2488361.1"/>
    <property type="molecule type" value="Genomic_DNA"/>
</dbReference>
<dbReference type="PANTHER" id="PTHR47250:SF3">
    <property type="entry name" value="HISTONE-LYSINE N-METHYLTRANSFERASE SET-6"/>
    <property type="match status" value="1"/>
</dbReference>
<proteinExistence type="predicted"/>
<sequence length="364" mass="41086">MCDCKINDFRKNYEKWDKHYFLQHTGDAKGLGLFCGKKFGKDLKGGVLTEGDFVGEMTGILRPPGYDFGKKDGYSVRFRIGNCRRPSVWGYVDPYDTGSYMRFVNHSCDSNCEFQHSRVGNTRISSVVVKKGKTLRAGDEITTDYGPGYFENIKECYCGTSQCRKPPQNDDDEEDDDDEKYDEDDEDEDDKDDEDDDEDDCDDGDDRDGDSGEGPPPSDDEMDVDQEDGDLSPRQPKPSSYKGKGKGRAEPIQESEDEMNIDEDEESDNEIGTNGTGKGYRGKKTYNIISSRSALEVSRSRKTKISASSAKPTSYKQVSSHARPNPGDLKRKRPAVEEEARSDQSEADEAPHRSIKRYRRRGFK</sequence>
<evidence type="ECO:0000256" key="1">
    <source>
        <dbReference type="SAM" id="MobiDB-lite"/>
    </source>
</evidence>
<feature type="compositionally biased region" description="Acidic residues" evidence="1">
    <location>
        <begin position="169"/>
        <end position="208"/>
    </location>
</feature>
<name>A0A6A6Q8F3_9PEZI</name>
<feature type="compositionally biased region" description="Basic and acidic residues" evidence="1">
    <location>
        <begin position="334"/>
        <end position="352"/>
    </location>
</feature>
<dbReference type="AlphaFoldDB" id="A0A6A6Q8F3"/>
<dbReference type="OrthoDB" id="308383at2759"/>
<reference evidence="3" key="1">
    <citation type="journal article" date="2020" name="Stud. Mycol.">
        <title>101 Dothideomycetes genomes: a test case for predicting lifestyles and emergence of pathogens.</title>
        <authorList>
            <person name="Haridas S."/>
            <person name="Albert R."/>
            <person name="Binder M."/>
            <person name="Bloem J."/>
            <person name="Labutti K."/>
            <person name="Salamov A."/>
            <person name="Andreopoulos B."/>
            <person name="Baker S."/>
            <person name="Barry K."/>
            <person name="Bills G."/>
            <person name="Bluhm B."/>
            <person name="Cannon C."/>
            <person name="Castanera R."/>
            <person name="Culley D."/>
            <person name="Daum C."/>
            <person name="Ezra D."/>
            <person name="Gonzalez J."/>
            <person name="Henrissat B."/>
            <person name="Kuo A."/>
            <person name="Liang C."/>
            <person name="Lipzen A."/>
            <person name="Lutzoni F."/>
            <person name="Magnuson J."/>
            <person name="Mondo S."/>
            <person name="Nolan M."/>
            <person name="Ohm R."/>
            <person name="Pangilinan J."/>
            <person name="Park H.-J."/>
            <person name="Ramirez L."/>
            <person name="Alfaro M."/>
            <person name="Sun H."/>
            <person name="Tritt A."/>
            <person name="Yoshinaga Y."/>
            <person name="Zwiers L.-H."/>
            <person name="Turgeon B."/>
            <person name="Goodwin S."/>
            <person name="Spatafora J."/>
            <person name="Crous P."/>
            <person name="Grigoriev I."/>
        </authorList>
    </citation>
    <scope>NUCLEOTIDE SEQUENCE</scope>
    <source>
        <strain evidence="3">CBS 269.34</strain>
    </source>
</reference>
<accession>A0A6A6Q8F3</accession>
<dbReference type="Pfam" id="PF00856">
    <property type="entry name" value="SET"/>
    <property type="match status" value="1"/>
</dbReference>
<feature type="compositionally biased region" description="Basic residues" evidence="1">
    <location>
        <begin position="353"/>
        <end position="364"/>
    </location>
</feature>
<feature type="domain" description="SET" evidence="2">
    <location>
        <begin position="17"/>
        <end position="146"/>
    </location>
</feature>
<dbReference type="Proteomes" id="UP000799750">
    <property type="component" value="Unassembled WGS sequence"/>
</dbReference>
<dbReference type="PROSITE" id="PS50280">
    <property type="entry name" value="SET"/>
    <property type="match status" value="1"/>
</dbReference>
<dbReference type="PANTHER" id="PTHR47250">
    <property type="entry name" value="HISTONE-LYSINE N-METHYLTRANSFERASE SET-6"/>
    <property type="match status" value="1"/>
</dbReference>
<dbReference type="InterPro" id="IPR001214">
    <property type="entry name" value="SET_dom"/>
</dbReference>
<feature type="compositionally biased region" description="Acidic residues" evidence="1">
    <location>
        <begin position="253"/>
        <end position="269"/>
    </location>
</feature>
<dbReference type="Gene3D" id="2.170.270.10">
    <property type="entry name" value="SET domain"/>
    <property type="match status" value="1"/>
</dbReference>
<protein>
    <submittedName>
        <fullName evidence="3">SET domain-containing protein</fullName>
    </submittedName>
</protein>
<evidence type="ECO:0000259" key="2">
    <source>
        <dbReference type="PROSITE" id="PS50280"/>
    </source>
</evidence>